<keyword evidence="3" id="KW-1185">Reference proteome</keyword>
<evidence type="ECO:0000256" key="1">
    <source>
        <dbReference type="SAM" id="MobiDB-lite"/>
    </source>
</evidence>
<dbReference type="GO" id="GO:0008608">
    <property type="term" value="P:attachment of spindle microtubules to kinetochore"/>
    <property type="evidence" value="ECO:0007669"/>
    <property type="project" value="InterPro"/>
</dbReference>
<dbReference type="InterPro" id="IPR042332">
    <property type="entry name" value="Hsk3"/>
</dbReference>
<gene>
    <name evidence="2" type="ORF">MELLADRAFT_102149</name>
</gene>
<evidence type="ECO:0000313" key="3">
    <source>
        <dbReference type="Proteomes" id="UP000001072"/>
    </source>
</evidence>
<dbReference type="HOGENOM" id="CLU_1489316_0_0_1"/>
<dbReference type="KEGG" id="mlr:MELLADRAFT_102149"/>
<dbReference type="OrthoDB" id="2505355at2759"/>
<dbReference type="AlphaFoldDB" id="F4R7C5"/>
<dbReference type="RefSeq" id="XP_007405444.1">
    <property type="nucleotide sequence ID" value="XM_007405382.1"/>
</dbReference>
<dbReference type="InParanoid" id="F4R7C5"/>
<proteinExistence type="predicted"/>
<dbReference type="EMBL" id="GL883092">
    <property type="protein sequence ID" value="EGG11809.1"/>
    <property type="molecule type" value="Genomic_DNA"/>
</dbReference>
<dbReference type="PANTHER" id="PTHR28289:SF1">
    <property type="entry name" value="DASH COMPLEX SUBUNIT HSK3"/>
    <property type="match status" value="1"/>
</dbReference>
<evidence type="ECO:0000313" key="2">
    <source>
        <dbReference type="EMBL" id="EGG11809.1"/>
    </source>
</evidence>
<dbReference type="GeneID" id="18921577"/>
<reference evidence="3" key="1">
    <citation type="journal article" date="2011" name="Proc. Natl. Acad. Sci. U.S.A.">
        <title>Obligate biotrophy features unraveled by the genomic analysis of rust fungi.</title>
        <authorList>
            <person name="Duplessis S."/>
            <person name="Cuomo C.A."/>
            <person name="Lin Y.-C."/>
            <person name="Aerts A."/>
            <person name="Tisserant E."/>
            <person name="Veneault-Fourrey C."/>
            <person name="Joly D.L."/>
            <person name="Hacquard S."/>
            <person name="Amselem J."/>
            <person name="Cantarel B.L."/>
            <person name="Chiu R."/>
            <person name="Coutinho P.M."/>
            <person name="Feau N."/>
            <person name="Field M."/>
            <person name="Frey P."/>
            <person name="Gelhaye E."/>
            <person name="Goldberg J."/>
            <person name="Grabherr M.G."/>
            <person name="Kodira C.D."/>
            <person name="Kohler A."/>
            <person name="Kuees U."/>
            <person name="Lindquist E.A."/>
            <person name="Lucas S.M."/>
            <person name="Mago R."/>
            <person name="Mauceli E."/>
            <person name="Morin E."/>
            <person name="Murat C."/>
            <person name="Pangilinan J.L."/>
            <person name="Park R."/>
            <person name="Pearson M."/>
            <person name="Quesneville H."/>
            <person name="Rouhier N."/>
            <person name="Sakthikumar S."/>
            <person name="Salamov A.A."/>
            <person name="Schmutz J."/>
            <person name="Selles B."/>
            <person name="Shapiro H."/>
            <person name="Tanguay P."/>
            <person name="Tuskan G.A."/>
            <person name="Henrissat B."/>
            <person name="Van de Peer Y."/>
            <person name="Rouze P."/>
            <person name="Ellis J.G."/>
            <person name="Dodds P.N."/>
            <person name="Schein J.E."/>
            <person name="Zhong S."/>
            <person name="Hamelin R.C."/>
            <person name="Grigoriev I.V."/>
            <person name="Szabo L.J."/>
            <person name="Martin F."/>
        </authorList>
    </citation>
    <scope>NUCLEOTIDE SEQUENCE [LARGE SCALE GENOMIC DNA]</scope>
    <source>
        <strain evidence="3">98AG31 / pathotype 3-4-7</strain>
    </source>
</reference>
<dbReference type="GO" id="GO:0051010">
    <property type="term" value="F:microtubule plus-end binding"/>
    <property type="evidence" value="ECO:0007669"/>
    <property type="project" value="TreeGrafter"/>
</dbReference>
<feature type="compositionally biased region" description="Low complexity" evidence="1">
    <location>
        <begin position="12"/>
        <end position="21"/>
    </location>
</feature>
<protein>
    <submittedName>
        <fullName evidence="2">Uncharacterized protein</fullName>
    </submittedName>
</protein>
<feature type="region of interest" description="Disordered" evidence="1">
    <location>
        <begin position="1"/>
        <end position="23"/>
    </location>
</feature>
<accession>F4R7C5</accession>
<dbReference type="Proteomes" id="UP000001072">
    <property type="component" value="Unassembled WGS sequence"/>
</dbReference>
<dbReference type="VEuPathDB" id="FungiDB:MELLADRAFT_102149"/>
<dbReference type="GO" id="GO:0042729">
    <property type="term" value="C:DASH complex"/>
    <property type="evidence" value="ECO:0007669"/>
    <property type="project" value="TreeGrafter"/>
</dbReference>
<dbReference type="PANTHER" id="PTHR28289">
    <property type="entry name" value="DASH COMPLEX SUBUNIT HSK3"/>
    <property type="match status" value="1"/>
</dbReference>
<name>F4R7C5_MELLP</name>
<sequence length="181" mass="20200">MSTKSRLPKLGNSSNSSTSTTPRQRYLAQLSSQMEKISHQSDRLSRLVQQTTEQLEGQRQLGIYYSSMLMAAGRVFNAEETNSSPSSTHHSRLCATSDTIHEKNLPVLVSKSIEGTSLGVNANQFHELTALTDDNFRPIYEYQMGTKENLTLYHEGCNSSKRIVLDSVALSKLDIQVLVLF</sequence>
<organism evidence="3">
    <name type="scientific">Melampsora larici-populina (strain 98AG31 / pathotype 3-4-7)</name>
    <name type="common">Poplar leaf rust fungus</name>
    <dbReference type="NCBI Taxonomy" id="747676"/>
    <lineage>
        <taxon>Eukaryota</taxon>
        <taxon>Fungi</taxon>
        <taxon>Dikarya</taxon>
        <taxon>Basidiomycota</taxon>
        <taxon>Pucciniomycotina</taxon>
        <taxon>Pucciniomycetes</taxon>
        <taxon>Pucciniales</taxon>
        <taxon>Melampsoraceae</taxon>
        <taxon>Melampsora</taxon>
    </lineage>
</organism>